<protein>
    <submittedName>
        <fullName evidence="2">Uncharacterized protein</fullName>
    </submittedName>
</protein>
<evidence type="ECO:0000313" key="3">
    <source>
        <dbReference type="Proteomes" id="UP001283361"/>
    </source>
</evidence>
<dbReference type="Proteomes" id="UP001283361">
    <property type="component" value="Unassembled WGS sequence"/>
</dbReference>
<dbReference type="EMBL" id="JAWDGP010003386">
    <property type="protein sequence ID" value="KAK3774788.1"/>
    <property type="molecule type" value="Genomic_DNA"/>
</dbReference>
<evidence type="ECO:0000256" key="1">
    <source>
        <dbReference type="SAM" id="MobiDB-lite"/>
    </source>
</evidence>
<comment type="caution">
    <text evidence="2">The sequence shown here is derived from an EMBL/GenBank/DDBJ whole genome shotgun (WGS) entry which is preliminary data.</text>
</comment>
<proteinExistence type="predicted"/>
<reference evidence="2" key="1">
    <citation type="journal article" date="2023" name="G3 (Bethesda)">
        <title>A reference genome for the long-term kleptoplast-retaining sea slug Elysia crispata morphotype clarki.</title>
        <authorList>
            <person name="Eastman K.E."/>
            <person name="Pendleton A.L."/>
            <person name="Shaikh M.A."/>
            <person name="Suttiyut T."/>
            <person name="Ogas R."/>
            <person name="Tomko P."/>
            <person name="Gavelis G."/>
            <person name="Widhalm J.R."/>
            <person name="Wisecaver J.H."/>
        </authorList>
    </citation>
    <scope>NUCLEOTIDE SEQUENCE</scope>
    <source>
        <strain evidence="2">ECLA1</strain>
    </source>
</reference>
<organism evidence="2 3">
    <name type="scientific">Elysia crispata</name>
    <name type="common">lettuce slug</name>
    <dbReference type="NCBI Taxonomy" id="231223"/>
    <lineage>
        <taxon>Eukaryota</taxon>
        <taxon>Metazoa</taxon>
        <taxon>Spiralia</taxon>
        <taxon>Lophotrochozoa</taxon>
        <taxon>Mollusca</taxon>
        <taxon>Gastropoda</taxon>
        <taxon>Heterobranchia</taxon>
        <taxon>Euthyneura</taxon>
        <taxon>Panpulmonata</taxon>
        <taxon>Sacoglossa</taxon>
        <taxon>Placobranchoidea</taxon>
        <taxon>Plakobranchidae</taxon>
        <taxon>Elysia</taxon>
    </lineage>
</organism>
<feature type="compositionally biased region" description="Basic and acidic residues" evidence="1">
    <location>
        <begin position="27"/>
        <end position="37"/>
    </location>
</feature>
<accession>A0AAE0ZSH5</accession>
<sequence>MTENRSGLRLSTGRELHADAAEFGPKPPEHRPWRPEHSPSPNDRIVLIQPGYYSHLRRQAFYTQSISDNPGQHKVTRGQQQEQHRTSMLKVRGMQCYVTVLCFAVSIWANVTMHSKPIADNKQRYGHKLRMSTQERHTPVFVRSINITGPHSNTDGILRTIPDLYITGPHSNTDGILPTIPHL</sequence>
<name>A0AAE0ZSH5_9GAST</name>
<dbReference type="AlphaFoldDB" id="A0AAE0ZSH5"/>
<evidence type="ECO:0000313" key="2">
    <source>
        <dbReference type="EMBL" id="KAK3774788.1"/>
    </source>
</evidence>
<keyword evidence="3" id="KW-1185">Reference proteome</keyword>
<feature type="region of interest" description="Disordered" evidence="1">
    <location>
        <begin position="1"/>
        <end position="41"/>
    </location>
</feature>
<gene>
    <name evidence="2" type="ORF">RRG08_034881</name>
</gene>